<protein>
    <submittedName>
        <fullName evidence="2">Cdc15p</fullName>
    </submittedName>
</protein>
<sequence length="390" mass="45350">MKFKKGRFSLHEKVYNNNEFTINAKKNFKNWTSGNKIVDDFIKKAQLRAKNNFELIEWIEYDKFYNIEYLDEGGFGTIFKAIWKDGYIESWDFENNQWKRCNKNTKVALKRLNNSKDITNEADELLKEIDLCIVMNSVCVIQCFGITKDPKTNNYMMVMEYAENGSLRRYLDKNYNSLNWKEKLNILYKIASGLLYIHYKGLIHRDFHCGNILSNSDDTIRIADLGLCRPANEKNSQSNDNKIYGVLPYVAPEVLRGREYTQESDIYGFGIIANEICTGLPPYHDIAHDEFLATRICRGLRPKSNHKIPKLIFDIINQCWNGDPSKRPKAKELPKLLEDLIGRAEINNECLSLISTKSPATSIFSYTKHPHAIYTTRIIKYSKYSEYSGN</sequence>
<dbReference type="EMBL" id="JEMT01026491">
    <property type="protein sequence ID" value="EXX59391.1"/>
    <property type="molecule type" value="Genomic_DNA"/>
</dbReference>
<dbReference type="GO" id="GO:0004714">
    <property type="term" value="F:transmembrane receptor protein tyrosine kinase activity"/>
    <property type="evidence" value="ECO:0007669"/>
    <property type="project" value="TreeGrafter"/>
</dbReference>
<dbReference type="PANTHER" id="PTHR24416:SF611">
    <property type="entry name" value="TYROSINE-PROTEIN KINASE TRANSMEMBRANE RECEPTOR ROR"/>
    <property type="match status" value="1"/>
</dbReference>
<feature type="domain" description="Protein kinase" evidence="1">
    <location>
        <begin position="64"/>
        <end position="341"/>
    </location>
</feature>
<organism evidence="2 3">
    <name type="scientific">Rhizophagus irregularis (strain DAOM 197198w)</name>
    <name type="common">Glomus intraradices</name>
    <dbReference type="NCBI Taxonomy" id="1432141"/>
    <lineage>
        <taxon>Eukaryota</taxon>
        <taxon>Fungi</taxon>
        <taxon>Fungi incertae sedis</taxon>
        <taxon>Mucoromycota</taxon>
        <taxon>Glomeromycotina</taxon>
        <taxon>Glomeromycetes</taxon>
        <taxon>Glomerales</taxon>
        <taxon>Glomeraceae</taxon>
        <taxon>Rhizophagus</taxon>
    </lineage>
</organism>
<gene>
    <name evidence="2" type="ORF">RirG_189540</name>
</gene>
<dbReference type="GO" id="GO:0007169">
    <property type="term" value="P:cell surface receptor protein tyrosine kinase signaling pathway"/>
    <property type="evidence" value="ECO:0007669"/>
    <property type="project" value="TreeGrafter"/>
</dbReference>
<dbReference type="HOGENOM" id="CLU_000288_7_34_1"/>
<dbReference type="STRING" id="1432141.A0A015KID3"/>
<evidence type="ECO:0000313" key="3">
    <source>
        <dbReference type="Proteomes" id="UP000022910"/>
    </source>
</evidence>
<dbReference type="Gene3D" id="1.10.510.10">
    <property type="entry name" value="Transferase(Phosphotransferase) domain 1"/>
    <property type="match status" value="1"/>
</dbReference>
<dbReference type="InterPro" id="IPR050122">
    <property type="entry name" value="RTK"/>
</dbReference>
<reference evidence="2 3" key="1">
    <citation type="submission" date="2014-02" db="EMBL/GenBank/DDBJ databases">
        <title>Single nucleus genome sequencing reveals high similarity among nuclei of an endomycorrhizal fungus.</title>
        <authorList>
            <person name="Lin K."/>
            <person name="Geurts R."/>
            <person name="Zhang Z."/>
            <person name="Limpens E."/>
            <person name="Saunders D.G."/>
            <person name="Mu D."/>
            <person name="Pang E."/>
            <person name="Cao H."/>
            <person name="Cha H."/>
            <person name="Lin T."/>
            <person name="Zhou Q."/>
            <person name="Shang Y."/>
            <person name="Li Y."/>
            <person name="Ivanov S."/>
            <person name="Sharma T."/>
            <person name="Velzen R.V."/>
            <person name="Ruijter N.D."/>
            <person name="Aanen D.K."/>
            <person name="Win J."/>
            <person name="Kamoun S."/>
            <person name="Bisseling T."/>
            <person name="Huang S."/>
        </authorList>
    </citation>
    <scope>NUCLEOTIDE SEQUENCE [LARGE SCALE GENOMIC DNA]</scope>
    <source>
        <strain evidence="3">DAOM197198w</strain>
    </source>
</reference>
<dbReference type="GO" id="GO:0005524">
    <property type="term" value="F:ATP binding"/>
    <property type="evidence" value="ECO:0007669"/>
    <property type="project" value="InterPro"/>
</dbReference>
<dbReference type="InterPro" id="IPR011009">
    <property type="entry name" value="Kinase-like_dom_sf"/>
</dbReference>
<dbReference type="Proteomes" id="UP000022910">
    <property type="component" value="Unassembled WGS sequence"/>
</dbReference>
<dbReference type="PROSITE" id="PS50011">
    <property type="entry name" value="PROTEIN_KINASE_DOM"/>
    <property type="match status" value="1"/>
</dbReference>
<evidence type="ECO:0000313" key="2">
    <source>
        <dbReference type="EMBL" id="EXX59391.1"/>
    </source>
</evidence>
<dbReference type="GO" id="GO:0043235">
    <property type="term" value="C:receptor complex"/>
    <property type="evidence" value="ECO:0007669"/>
    <property type="project" value="TreeGrafter"/>
</dbReference>
<dbReference type="PRINTS" id="PR00109">
    <property type="entry name" value="TYRKINASE"/>
</dbReference>
<dbReference type="Pfam" id="PF07714">
    <property type="entry name" value="PK_Tyr_Ser-Thr"/>
    <property type="match status" value="1"/>
</dbReference>
<dbReference type="InterPro" id="IPR001245">
    <property type="entry name" value="Ser-Thr/Tyr_kinase_cat_dom"/>
</dbReference>
<name>A0A015KID3_RHIIW</name>
<keyword evidence="3" id="KW-1185">Reference proteome</keyword>
<evidence type="ECO:0000259" key="1">
    <source>
        <dbReference type="PROSITE" id="PS50011"/>
    </source>
</evidence>
<comment type="caution">
    <text evidence="2">The sequence shown here is derived from an EMBL/GenBank/DDBJ whole genome shotgun (WGS) entry which is preliminary data.</text>
</comment>
<dbReference type="AlphaFoldDB" id="A0A015KID3"/>
<dbReference type="GO" id="GO:0005886">
    <property type="term" value="C:plasma membrane"/>
    <property type="evidence" value="ECO:0007669"/>
    <property type="project" value="TreeGrafter"/>
</dbReference>
<proteinExistence type="predicted"/>
<dbReference type="SUPFAM" id="SSF56112">
    <property type="entry name" value="Protein kinase-like (PK-like)"/>
    <property type="match status" value="1"/>
</dbReference>
<accession>A0A015KID3</accession>
<dbReference type="InterPro" id="IPR000719">
    <property type="entry name" value="Prot_kinase_dom"/>
</dbReference>
<dbReference type="PANTHER" id="PTHR24416">
    <property type="entry name" value="TYROSINE-PROTEIN KINASE RECEPTOR"/>
    <property type="match status" value="1"/>
</dbReference>